<keyword evidence="1" id="KW-0812">Transmembrane</keyword>
<feature type="transmembrane region" description="Helical" evidence="1">
    <location>
        <begin position="13"/>
        <end position="32"/>
    </location>
</feature>
<reference evidence="2" key="2">
    <citation type="journal article" date="2015" name="Fish Shellfish Immunol.">
        <title>Early steps in the European eel (Anguilla anguilla)-Vibrio vulnificus interaction in the gills: Role of the RtxA13 toxin.</title>
        <authorList>
            <person name="Callol A."/>
            <person name="Pajuelo D."/>
            <person name="Ebbesson L."/>
            <person name="Teles M."/>
            <person name="MacKenzie S."/>
            <person name="Amaro C."/>
        </authorList>
    </citation>
    <scope>NUCLEOTIDE SEQUENCE</scope>
</reference>
<name>A0A0E9X561_ANGAN</name>
<reference evidence="2" key="1">
    <citation type="submission" date="2014-11" db="EMBL/GenBank/DDBJ databases">
        <authorList>
            <person name="Amaro Gonzalez C."/>
        </authorList>
    </citation>
    <scope>NUCLEOTIDE SEQUENCE</scope>
</reference>
<organism evidence="2">
    <name type="scientific">Anguilla anguilla</name>
    <name type="common">European freshwater eel</name>
    <name type="synonym">Muraena anguilla</name>
    <dbReference type="NCBI Taxonomy" id="7936"/>
    <lineage>
        <taxon>Eukaryota</taxon>
        <taxon>Metazoa</taxon>
        <taxon>Chordata</taxon>
        <taxon>Craniata</taxon>
        <taxon>Vertebrata</taxon>
        <taxon>Euteleostomi</taxon>
        <taxon>Actinopterygii</taxon>
        <taxon>Neopterygii</taxon>
        <taxon>Teleostei</taxon>
        <taxon>Anguilliformes</taxon>
        <taxon>Anguillidae</taxon>
        <taxon>Anguilla</taxon>
    </lineage>
</organism>
<proteinExistence type="predicted"/>
<dbReference type="EMBL" id="GBXM01011764">
    <property type="protein sequence ID" value="JAH96813.1"/>
    <property type="molecule type" value="Transcribed_RNA"/>
</dbReference>
<evidence type="ECO:0000313" key="2">
    <source>
        <dbReference type="EMBL" id="JAH96813.1"/>
    </source>
</evidence>
<protein>
    <submittedName>
        <fullName evidence="2">Uncharacterized protein</fullName>
    </submittedName>
</protein>
<accession>A0A0E9X561</accession>
<sequence>MRSSACFSSLIHYFWWCEFCFCFMCVFVCVLLPSQHKGKRYQFLSSSSRCLLIGQQPVFFLSQVYHSISSKPTLPRHRGGFIPCAVCERGNELCESPSVFSKRRRPQACLHGTAQRDFLGKLHISLCDVPISQTGSCLVIDYCIHFPWTF</sequence>
<keyword evidence="1" id="KW-0472">Membrane</keyword>
<evidence type="ECO:0000256" key="1">
    <source>
        <dbReference type="SAM" id="Phobius"/>
    </source>
</evidence>
<keyword evidence="1" id="KW-1133">Transmembrane helix</keyword>
<dbReference type="AlphaFoldDB" id="A0A0E9X561"/>